<evidence type="ECO:0000256" key="9">
    <source>
        <dbReference type="RuleBase" id="RU004135"/>
    </source>
</evidence>
<dbReference type="Gene3D" id="3.90.190.20">
    <property type="entry name" value="Mur ligase, C-terminal domain"/>
    <property type="match status" value="1"/>
</dbReference>
<evidence type="ECO:0000256" key="2">
    <source>
        <dbReference type="ARBA" id="ARBA00005898"/>
    </source>
</evidence>
<dbReference type="eggNOG" id="COG0769">
    <property type="taxonomic scope" value="Bacteria"/>
</dbReference>
<keyword evidence="5 8" id="KW-0573">Peptidoglycan synthesis</keyword>
<dbReference type="GO" id="GO:0005524">
    <property type="term" value="F:ATP binding"/>
    <property type="evidence" value="ECO:0007669"/>
    <property type="project" value="UniProtKB-UniRule"/>
</dbReference>
<dbReference type="InterPro" id="IPR036615">
    <property type="entry name" value="Mur_ligase_C_dom_sf"/>
</dbReference>
<dbReference type="OrthoDB" id="9800958at2"/>
<evidence type="ECO:0000259" key="11">
    <source>
        <dbReference type="Pfam" id="PF02875"/>
    </source>
</evidence>
<proteinExistence type="inferred from homology"/>
<dbReference type="GO" id="GO:0000287">
    <property type="term" value="F:magnesium ion binding"/>
    <property type="evidence" value="ECO:0007669"/>
    <property type="project" value="UniProtKB-UniRule"/>
</dbReference>
<dbReference type="InterPro" id="IPR005761">
    <property type="entry name" value="UDP-N-AcMur-Glu-dNH2Pim_ligase"/>
</dbReference>
<feature type="domain" description="Mur ligase central" evidence="12">
    <location>
        <begin position="135"/>
        <end position="339"/>
    </location>
</feature>
<dbReference type="GO" id="GO:0071555">
    <property type="term" value="P:cell wall organization"/>
    <property type="evidence" value="ECO:0007669"/>
    <property type="project" value="UniProtKB-KW"/>
</dbReference>
<keyword evidence="3 8" id="KW-0132">Cell division</keyword>
<comment type="caution">
    <text evidence="8">Lacks conserved residue(s) required for the propagation of feature annotation.</text>
</comment>
<comment type="subcellular location">
    <subcellularLocation>
        <location evidence="8 9">Cytoplasm</location>
    </subcellularLocation>
</comment>
<comment type="pathway">
    <text evidence="1 8 9">Cell wall biogenesis; peptidoglycan biosynthesis.</text>
</comment>
<accession>E6MGL1</accession>
<dbReference type="SUPFAM" id="SSF53623">
    <property type="entry name" value="MurD-like peptide ligases, catalytic domain"/>
    <property type="match status" value="1"/>
</dbReference>
<dbReference type="Gene3D" id="3.40.1190.10">
    <property type="entry name" value="Mur-like, catalytic domain"/>
    <property type="match status" value="1"/>
</dbReference>
<gene>
    <name evidence="8 13" type="primary">murE</name>
    <name evidence="13" type="ORF">HMP0721_1144</name>
</gene>
<dbReference type="Proteomes" id="UP000004754">
    <property type="component" value="Unassembled WGS sequence"/>
</dbReference>
<organism evidence="13 14">
    <name type="scientific">Pseudoramibacter alactolyticus ATCC 23263</name>
    <dbReference type="NCBI Taxonomy" id="887929"/>
    <lineage>
        <taxon>Bacteria</taxon>
        <taxon>Bacillati</taxon>
        <taxon>Bacillota</taxon>
        <taxon>Clostridia</taxon>
        <taxon>Eubacteriales</taxon>
        <taxon>Eubacteriaceae</taxon>
        <taxon>Pseudoramibacter</taxon>
    </lineage>
</organism>
<evidence type="ECO:0000256" key="1">
    <source>
        <dbReference type="ARBA" id="ARBA00004752"/>
    </source>
</evidence>
<evidence type="ECO:0000313" key="13">
    <source>
        <dbReference type="EMBL" id="EFV01751.1"/>
    </source>
</evidence>
<keyword evidence="8" id="KW-0963">Cytoplasm</keyword>
<dbReference type="Pfam" id="PF08245">
    <property type="entry name" value="Mur_ligase_M"/>
    <property type="match status" value="1"/>
</dbReference>
<dbReference type="EC" id="6.3.2.-" evidence="8"/>
<name>E6MGL1_9FIRM</name>
<evidence type="ECO:0000259" key="12">
    <source>
        <dbReference type="Pfam" id="PF08245"/>
    </source>
</evidence>
<dbReference type="UniPathway" id="UPA00219"/>
<keyword evidence="7 8" id="KW-0961">Cell wall biogenesis/degradation</keyword>
<dbReference type="HAMAP" id="MF_00208">
    <property type="entry name" value="MurE"/>
    <property type="match status" value="1"/>
</dbReference>
<evidence type="ECO:0000256" key="3">
    <source>
        <dbReference type="ARBA" id="ARBA00022618"/>
    </source>
</evidence>
<evidence type="ECO:0000256" key="6">
    <source>
        <dbReference type="ARBA" id="ARBA00023306"/>
    </source>
</evidence>
<keyword evidence="8" id="KW-0067">ATP-binding</keyword>
<feature type="domain" description="Mur ligase C-terminal" evidence="11">
    <location>
        <begin position="361"/>
        <end position="488"/>
    </location>
</feature>
<dbReference type="HOGENOM" id="CLU_022291_4_1_9"/>
<keyword evidence="4 8" id="KW-0133">Cell shape</keyword>
<dbReference type="InterPro" id="IPR004101">
    <property type="entry name" value="Mur_ligase_C"/>
</dbReference>
<keyword evidence="14" id="KW-1185">Reference proteome</keyword>
<evidence type="ECO:0000256" key="5">
    <source>
        <dbReference type="ARBA" id="ARBA00022984"/>
    </source>
</evidence>
<feature type="binding site" evidence="8">
    <location>
        <position position="56"/>
    </location>
    <ligand>
        <name>UDP-N-acetyl-alpha-D-muramoyl-L-alanyl-D-glutamate</name>
        <dbReference type="ChEBI" id="CHEBI:83900"/>
    </ligand>
</feature>
<dbReference type="AlphaFoldDB" id="E6MGL1"/>
<evidence type="ECO:0000256" key="4">
    <source>
        <dbReference type="ARBA" id="ARBA00022960"/>
    </source>
</evidence>
<dbReference type="Gene3D" id="3.40.1390.10">
    <property type="entry name" value="MurE/MurF, N-terminal domain"/>
    <property type="match status" value="1"/>
</dbReference>
<dbReference type="SUPFAM" id="SSF63418">
    <property type="entry name" value="MurE/MurF N-terminal domain"/>
    <property type="match status" value="1"/>
</dbReference>
<dbReference type="NCBIfam" id="TIGR01085">
    <property type="entry name" value="murE"/>
    <property type="match status" value="1"/>
</dbReference>
<dbReference type="InterPro" id="IPR013221">
    <property type="entry name" value="Mur_ligase_cen"/>
</dbReference>
<comment type="similarity">
    <text evidence="2 8">Belongs to the MurCDEF family. MurE subfamily.</text>
</comment>
<dbReference type="PANTHER" id="PTHR23135">
    <property type="entry name" value="MUR LIGASE FAMILY MEMBER"/>
    <property type="match status" value="1"/>
</dbReference>
<keyword evidence="8" id="KW-0547">Nucleotide-binding</keyword>
<dbReference type="NCBIfam" id="NF001126">
    <property type="entry name" value="PRK00139.1-4"/>
    <property type="match status" value="1"/>
</dbReference>
<evidence type="ECO:0000259" key="10">
    <source>
        <dbReference type="Pfam" id="PF01225"/>
    </source>
</evidence>
<keyword evidence="6 8" id="KW-0131">Cell cycle</keyword>
<dbReference type="Pfam" id="PF02875">
    <property type="entry name" value="Mur_ligase_C"/>
    <property type="match status" value="1"/>
</dbReference>
<dbReference type="PANTHER" id="PTHR23135:SF4">
    <property type="entry name" value="UDP-N-ACETYLMURAMOYL-L-ALANYL-D-GLUTAMATE--2,6-DIAMINOPIMELATE LIGASE MURE HOMOLOG, CHLOROPLASTIC"/>
    <property type="match status" value="1"/>
</dbReference>
<comment type="cofactor">
    <cofactor evidence="8">
        <name>Mg(2+)</name>
        <dbReference type="ChEBI" id="CHEBI:18420"/>
    </cofactor>
</comment>
<dbReference type="Pfam" id="PF01225">
    <property type="entry name" value="Mur_ligase"/>
    <property type="match status" value="1"/>
</dbReference>
<feature type="binding site" evidence="8">
    <location>
        <position position="215"/>
    </location>
    <ligand>
        <name>UDP-N-acetyl-alpha-D-muramoyl-L-alanyl-D-glutamate</name>
        <dbReference type="ChEBI" id="CHEBI:83900"/>
    </ligand>
</feature>
<comment type="caution">
    <text evidence="13">The sequence shown here is derived from an EMBL/GenBank/DDBJ whole genome shotgun (WGS) entry which is preliminary data.</text>
</comment>
<feature type="modified residue" description="N6-carboxylysine" evidence="8">
    <location>
        <position position="247"/>
    </location>
</feature>
<dbReference type="GO" id="GO:0008360">
    <property type="term" value="P:regulation of cell shape"/>
    <property type="evidence" value="ECO:0007669"/>
    <property type="project" value="UniProtKB-KW"/>
</dbReference>
<dbReference type="GO" id="GO:0009252">
    <property type="term" value="P:peptidoglycan biosynthetic process"/>
    <property type="evidence" value="ECO:0007669"/>
    <property type="project" value="UniProtKB-UniRule"/>
</dbReference>
<dbReference type="EMBL" id="AEQN01000016">
    <property type="protein sequence ID" value="EFV01751.1"/>
    <property type="molecule type" value="Genomic_DNA"/>
</dbReference>
<feature type="binding site" evidence="8">
    <location>
        <begin position="137"/>
        <end position="143"/>
    </location>
    <ligand>
        <name>ATP</name>
        <dbReference type="ChEBI" id="CHEBI:30616"/>
    </ligand>
</feature>
<dbReference type="GO" id="GO:0005737">
    <property type="term" value="C:cytoplasm"/>
    <property type="evidence" value="ECO:0007669"/>
    <property type="project" value="UniProtKB-SubCell"/>
</dbReference>
<evidence type="ECO:0000256" key="8">
    <source>
        <dbReference type="HAMAP-Rule" id="MF_00208"/>
    </source>
</evidence>
<dbReference type="STRING" id="887929.HMP0721_1144"/>
<dbReference type="SUPFAM" id="SSF53244">
    <property type="entry name" value="MurD-like peptide ligases, peptide-binding domain"/>
    <property type="match status" value="1"/>
</dbReference>
<dbReference type="InterPro" id="IPR036565">
    <property type="entry name" value="Mur-like_cat_sf"/>
</dbReference>
<protein>
    <recommendedName>
        <fullName evidence="8">UDP-N-acetylmuramyl-tripeptide synthetase</fullName>
        <ecNumber evidence="8">6.3.2.-</ecNumber>
    </recommendedName>
    <alternativeName>
        <fullName evidence="8">UDP-MurNAc-tripeptide synthetase</fullName>
    </alternativeName>
</protein>
<evidence type="ECO:0000256" key="7">
    <source>
        <dbReference type="ARBA" id="ARBA00023316"/>
    </source>
</evidence>
<comment type="PTM">
    <text evidence="8">Carboxylation is probably crucial for Mg(2+) binding and, consequently, for the gamma-phosphate positioning of ATP.</text>
</comment>
<dbReference type="InterPro" id="IPR000713">
    <property type="entry name" value="Mur_ligase_N"/>
</dbReference>
<comment type="function">
    <text evidence="8">Catalyzes the addition of an amino acid to the nucleotide precursor UDP-N-acetylmuramoyl-L-alanyl-D-glutamate (UMAG) in the biosynthesis of bacterial cell-wall peptidoglycan.</text>
</comment>
<feature type="binding site" evidence="8">
    <location>
        <begin position="180"/>
        <end position="181"/>
    </location>
    <ligand>
        <name>UDP-N-acetyl-alpha-D-muramoyl-L-alanyl-D-glutamate</name>
        <dbReference type="ChEBI" id="CHEBI:83900"/>
    </ligand>
</feature>
<reference evidence="13 14" key="1">
    <citation type="submission" date="2010-12" db="EMBL/GenBank/DDBJ databases">
        <authorList>
            <person name="Muzny D."/>
            <person name="Qin X."/>
            <person name="Deng J."/>
            <person name="Jiang H."/>
            <person name="Liu Y."/>
            <person name="Qu J."/>
            <person name="Song X.-Z."/>
            <person name="Zhang L."/>
            <person name="Thornton R."/>
            <person name="Coyle M."/>
            <person name="Francisco L."/>
            <person name="Jackson L."/>
            <person name="Javaid M."/>
            <person name="Korchina V."/>
            <person name="Kovar C."/>
            <person name="Mata R."/>
            <person name="Mathew T."/>
            <person name="Ngo R."/>
            <person name="Nguyen L."/>
            <person name="Nguyen N."/>
            <person name="Okwuonu G."/>
            <person name="Ongeri F."/>
            <person name="Pham C."/>
            <person name="Simmons D."/>
            <person name="Wilczek-Boney K."/>
            <person name="Hale W."/>
            <person name="Jakkamsetti A."/>
            <person name="Pham P."/>
            <person name="Ruth R."/>
            <person name="San Lucas F."/>
            <person name="Warren J."/>
            <person name="Zhang J."/>
            <person name="Zhao Z."/>
            <person name="Zhou C."/>
            <person name="Zhu D."/>
            <person name="Lee S."/>
            <person name="Bess C."/>
            <person name="Blankenburg K."/>
            <person name="Forbes L."/>
            <person name="Fu Q."/>
            <person name="Gubbala S."/>
            <person name="Hirani K."/>
            <person name="Jayaseelan J.C."/>
            <person name="Lara F."/>
            <person name="Munidasa M."/>
            <person name="Palculict T."/>
            <person name="Patil S."/>
            <person name="Pu L.-L."/>
            <person name="Saada N."/>
            <person name="Tang L."/>
            <person name="Weissenberger G."/>
            <person name="Zhu Y."/>
            <person name="Hemphill L."/>
            <person name="Shang Y."/>
            <person name="Youmans B."/>
            <person name="Ayvaz T."/>
            <person name="Ross M."/>
            <person name="Santibanez J."/>
            <person name="Aqrawi P."/>
            <person name="Gross S."/>
            <person name="Joshi V."/>
            <person name="Fowler G."/>
            <person name="Nazareth L."/>
            <person name="Reid J."/>
            <person name="Worley K."/>
            <person name="Petrosino J."/>
            <person name="Highlander S."/>
            <person name="Gibbs R."/>
        </authorList>
    </citation>
    <scope>NUCLEOTIDE SEQUENCE [LARGE SCALE GENOMIC DNA]</scope>
    <source>
        <strain evidence="13 14">ATCC 23263</strain>
    </source>
</reference>
<dbReference type="InterPro" id="IPR035911">
    <property type="entry name" value="MurE/MurF_N"/>
</dbReference>
<feature type="binding site" evidence="8">
    <location>
        <position position="207"/>
    </location>
    <ligand>
        <name>UDP-N-acetyl-alpha-D-muramoyl-L-alanyl-D-glutamate</name>
        <dbReference type="ChEBI" id="CHEBI:83900"/>
    </ligand>
</feature>
<evidence type="ECO:0000313" key="14">
    <source>
        <dbReference type="Proteomes" id="UP000004754"/>
    </source>
</evidence>
<feature type="domain" description="Mur ligase N-terminal catalytic" evidence="10">
    <location>
        <begin position="49"/>
        <end position="122"/>
    </location>
</feature>
<keyword evidence="8" id="KW-0460">Magnesium</keyword>
<dbReference type="GO" id="GO:0016881">
    <property type="term" value="F:acid-amino acid ligase activity"/>
    <property type="evidence" value="ECO:0007669"/>
    <property type="project" value="UniProtKB-UniRule"/>
</dbReference>
<dbReference type="GO" id="GO:0051301">
    <property type="term" value="P:cell division"/>
    <property type="evidence" value="ECO:0007669"/>
    <property type="project" value="UniProtKB-KW"/>
</dbReference>
<keyword evidence="8 13" id="KW-0436">Ligase</keyword>
<sequence length="519" mass="57575">MRPVDARAQLRYNGTNFKCDDEGEKMNYRDLLTEEEILEVRNGDRTEAITDVAYDSRRVGPGAMFVAIFGFATDGHRFVEAAIEQGAAVIVHQADLARYHDDVVYLKVTDCRRLLGHIASRFFGHPSEKITVTGITGTNGKTSSTYFLTGILRAAGKKCARMGTIDNQIGDAVLDNKGRTTSESRDTQAFIAEAVAAGCSDLVMEASSQALDLDRLTDVHFDYALFTNLTQDHLDYHKTFEAYFEAKARLFDQTEKAAIINRDDPWGRKLINRIRERHPKLKIITYGEDPAADYRLSAVDCTTGGSTFTLQAGDEKETIFLDVLGRFMVYNAVGTIIAAREQGIDWAAIKAALADAPVVEGRMERIKTNLDFDIVVDYAHTPDALENLLKTVKELARGRVIAVFGCGGDRDHGKRPLMGAIAAKEADFSVLTSDNSRSEDPEAILDDIEAAVRPITDQYTRIADRREATVYALTHARKDDVVIFAGKGHEKTETSRNGVRPYYEKAVILDVIEQEKIGK</sequence>